<protein>
    <submittedName>
        <fullName evidence="1">Uncharacterized protein</fullName>
    </submittedName>
</protein>
<name>A0A0B7AUJ8_9EUPU</name>
<reference evidence="1" key="1">
    <citation type="submission" date="2014-12" db="EMBL/GenBank/DDBJ databases">
        <title>Insight into the proteome of Arion vulgaris.</title>
        <authorList>
            <person name="Aradska J."/>
            <person name="Bulat T."/>
            <person name="Smidak R."/>
            <person name="Sarate P."/>
            <person name="Gangsoo J."/>
            <person name="Sialana F."/>
            <person name="Bilban M."/>
            <person name="Lubec G."/>
        </authorList>
    </citation>
    <scope>NUCLEOTIDE SEQUENCE</scope>
    <source>
        <tissue evidence="1">Skin</tissue>
    </source>
</reference>
<dbReference type="EMBL" id="HACG01036828">
    <property type="protein sequence ID" value="CEK83693.1"/>
    <property type="molecule type" value="Transcribed_RNA"/>
</dbReference>
<dbReference type="EMBL" id="HACG01036826">
    <property type="protein sequence ID" value="CEK83691.1"/>
    <property type="molecule type" value="Transcribed_RNA"/>
</dbReference>
<evidence type="ECO:0000313" key="1">
    <source>
        <dbReference type="EMBL" id="CEK83691.1"/>
    </source>
</evidence>
<dbReference type="AlphaFoldDB" id="A0A0B7AUJ8"/>
<evidence type="ECO:0000313" key="3">
    <source>
        <dbReference type="EMBL" id="CEK83694.1"/>
    </source>
</evidence>
<dbReference type="EMBL" id="HACG01036829">
    <property type="protein sequence ID" value="CEK83694.1"/>
    <property type="molecule type" value="Transcribed_RNA"/>
</dbReference>
<sequence>MEIQQFYLKYITIALMEEEWCTLSQIQEITSSTNVTRLLHGSLRLHVVR</sequence>
<gene>
    <name evidence="1" type="primary">ORF138542</name>
    <name evidence="2" type="synonym">ORF138556</name>
    <name evidence="3" type="synonym">ORF138563</name>
    <name evidence="4" type="synonym">ORF138577</name>
</gene>
<evidence type="ECO:0000313" key="4">
    <source>
        <dbReference type="EMBL" id="CEK83696.1"/>
    </source>
</evidence>
<evidence type="ECO:0000313" key="2">
    <source>
        <dbReference type="EMBL" id="CEK83693.1"/>
    </source>
</evidence>
<proteinExistence type="predicted"/>
<organism evidence="1">
    <name type="scientific">Arion vulgaris</name>
    <dbReference type="NCBI Taxonomy" id="1028688"/>
    <lineage>
        <taxon>Eukaryota</taxon>
        <taxon>Metazoa</taxon>
        <taxon>Spiralia</taxon>
        <taxon>Lophotrochozoa</taxon>
        <taxon>Mollusca</taxon>
        <taxon>Gastropoda</taxon>
        <taxon>Heterobranchia</taxon>
        <taxon>Euthyneura</taxon>
        <taxon>Panpulmonata</taxon>
        <taxon>Eupulmonata</taxon>
        <taxon>Stylommatophora</taxon>
        <taxon>Helicina</taxon>
        <taxon>Arionoidea</taxon>
        <taxon>Arionidae</taxon>
        <taxon>Arion</taxon>
    </lineage>
</organism>
<dbReference type="EMBL" id="HACG01036831">
    <property type="protein sequence ID" value="CEK83696.1"/>
    <property type="molecule type" value="Transcribed_RNA"/>
</dbReference>
<accession>A0A0B7AUJ8</accession>